<gene>
    <name evidence="3" type="ORF">F8388_026292</name>
</gene>
<evidence type="ECO:0000256" key="1">
    <source>
        <dbReference type="SAM" id="MobiDB-lite"/>
    </source>
</evidence>
<protein>
    <recommendedName>
        <fullName evidence="2">DUF1985 domain-containing protein</fullName>
    </recommendedName>
</protein>
<accession>A0A7J6E6I6</accession>
<dbReference type="Pfam" id="PF09331">
    <property type="entry name" value="DUF1985"/>
    <property type="match status" value="1"/>
</dbReference>
<feature type="compositionally biased region" description="Basic and acidic residues" evidence="1">
    <location>
        <begin position="51"/>
        <end position="80"/>
    </location>
</feature>
<feature type="compositionally biased region" description="Low complexity" evidence="1">
    <location>
        <begin position="24"/>
        <end position="34"/>
    </location>
</feature>
<feature type="domain" description="DUF1985" evidence="2">
    <location>
        <begin position="172"/>
        <end position="258"/>
    </location>
</feature>
<dbReference type="PANTHER" id="PTHR48449">
    <property type="entry name" value="DUF1985 DOMAIN-CONTAINING PROTEIN"/>
    <property type="match status" value="1"/>
</dbReference>
<reference evidence="3 4" key="1">
    <citation type="journal article" date="2020" name="bioRxiv">
        <title>Sequence and annotation of 42 cannabis genomes reveals extensive copy number variation in cannabinoid synthesis and pathogen resistance genes.</title>
        <authorList>
            <person name="Mckernan K.J."/>
            <person name="Helbert Y."/>
            <person name="Kane L.T."/>
            <person name="Ebling H."/>
            <person name="Zhang L."/>
            <person name="Liu B."/>
            <person name="Eaton Z."/>
            <person name="Mclaughlin S."/>
            <person name="Kingan S."/>
            <person name="Baybayan P."/>
            <person name="Concepcion G."/>
            <person name="Jordan M."/>
            <person name="Riva A."/>
            <person name="Barbazuk W."/>
            <person name="Harkins T."/>
        </authorList>
    </citation>
    <scope>NUCLEOTIDE SEQUENCE [LARGE SCALE GENOMIC DNA]</scope>
    <source>
        <strain evidence="4">cv. Jamaican Lion 4</strain>
        <tissue evidence="3">Leaf</tissue>
    </source>
</reference>
<proteinExistence type="predicted"/>
<feature type="region of interest" description="Disordered" evidence="1">
    <location>
        <begin position="24"/>
        <end position="80"/>
    </location>
</feature>
<dbReference type="PANTHER" id="PTHR48449:SF1">
    <property type="entry name" value="DUF1985 DOMAIN-CONTAINING PROTEIN"/>
    <property type="match status" value="1"/>
</dbReference>
<evidence type="ECO:0000259" key="2">
    <source>
        <dbReference type="Pfam" id="PF09331"/>
    </source>
</evidence>
<comment type="caution">
    <text evidence="3">The sequence shown here is derived from an EMBL/GenBank/DDBJ whole genome shotgun (WGS) entry which is preliminary data.</text>
</comment>
<dbReference type="Proteomes" id="UP000525078">
    <property type="component" value="Unassembled WGS sequence"/>
</dbReference>
<organism evidence="3 4">
    <name type="scientific">Cannabis sativa</name>
    <name type="common">Hemp</name>
    <name type="synonym">Marijuana</name>
    <dbReference type="NCBI Taxonomy" id="3483"/>
    <lineage>
        <taxon>Eukaryota</taxon>
        <taxon>Viridiplantae</taxon>
        <taxon>Streptophyta</taxon>
        <taxon>Embryophyta</taxon>
        <taxon>Tracheophyta</taxon>
        <taxon>Spermatophyta</taxon>
        <taxon>Magnoliopsida</taxon>
        <taxon>eudicotyledons</taxon>
        <taxon>Gunneridae</taxon>
        <taxon>Pentapetalae</taxon>
        <taxon>rosids</taxon>
        <taxon>fabids</taxon>
        <taxon>Rosales</taxon>
        <taxon>Cannabaceae</taxon>
        <taxon>Cannabis</taxon>
    </lineage>
</organism>
<evidence type="ECO:0000313" key="3">
    <source>
        <dbReference type="EMBL" id="KAF4353289.1"/>
    </source>
</evidence>
<feature type="region of interest" description="Disordered" evidence="1">
    <location>
        <begin position="101"/>
        <end position="124"/>
    </location>
</feature>
<name>A0A7J6E6I6_CANSA</name>
<dbReference type="AlphaFoldDB" id="A0A7J6E6I6"/>
<evidence type="ECO:0000313" key="4">
    <source>
        <dbReference type="Proteomes" id="UP000525078"/>
    </source>
</evidence>
<sequence length="338" mass="37058">MHGGGDALPHKKCGKFECVATTITRSSISPSPSGSKRKDVGDEGGNVRKISLGDDKSDDTVSRDVVNERRSRKSSDSMCKDVVNERSKKINEKVAENVKKSSVSSLAKKKSRVPDVSPDDRKSKKLKLKSVAEVDEGDLESEDESSIAIPAKAKIFIVVRILLEARGKILWVRFGLGEFAVISGLLCKGDIDMLKYAGKGDVFVDKYFNDMTVTHGAVKQRFLSSTFKDDEFVVRMDVLYLVTNYLLSKHPDKHVSNGLLHLIESGVKEKVSIGGPIFDDVKDYVMRIINKKSEIGSSLKELRKDIDDKFDGGEGNGLAVDVLGGVNDDGAEVYKVTL</sequence>
<dbReference type="InterPro" id="IPR015410">
    <property type="entry name" value="DUF1985"/>
</dbReference>
<dbReference type="EMBL" id="JAATIP010000298">
    <property type="protein sequence ID" value="KAF4353289.1"/>
    <property type="molecule type" value="Genomic_DNA"/>
</dbReference>